<dbReference type="Pfam" id="PF04854">
    <property type="entry name" value="DUF624"/>
    <property type="match status" value="1"/>
</dbReference>
<keyword evidence="1" id="KW-1133">Transmembrane helix</keyword>
<reference evidence="2" key="1">
    <citation type="submission" date="2022-11" db="EMBL/GenBank/DDBJ databases">
        <title>WGS of Natronobacillus azotifigens 24KS-1, an anaerobic diazotrophic haloalkaliphile from soda-rich habitats.</title>
        <authorList>
            <person name="Sorokin D.Y."/>
            <person name="Merkel A.Y."/>
        </authorList>
    </citation>
    <scope>NUCLEOTIDE SEQUENCE</scope>
    <source>
        <strain evidence="2">24KS-1</strain>
    </source>
</reference>
<protein>
    <submittedName>
        <fullName evidence="2">DUF624 domain-containing protein</fullName>
    </submittedName>
</protein>
<feature type="transmembrane region" description="Helical" evidence="1">
    <location>
        <begin position="174"/>
        <end position="193"/>
    </location>
</feature>
<dbReference type="Proteomes" id="UP001084197">
    <property type="component" value="Unassembled WGS sequence"/>
</dbReference>
<evidence type="ECO:0000313" key="2">
    <source>
        <dbReference type="EMBL" id="MCZ0703714.1"/>
    </source>
</evidence>
<gene>
    <name evidence="2" type="ORF">OWO01_10825</name>
</gene>
<keyword evidence="1" id="KW-0812">Transmembrane</keyword>
<feature type="transmembrane region" description="Helical" evidence="1">
    <location>
        <begin position="75"/>
        <end position="95"/>
    </location>
</feature>
<evidence type="ECO:0000313" key="3">
    <source>
        <dbReference type="Proteomes" id="UP001084197"/>
    </source>
</evidence>
<feature type="transmembrane region" description="Helical" evidence="1">
    <location>
        <begin position="107"/>
        <end position="130"/>
    </location>
</feature>
<feature type="transmembrane region" description="Helical" evidence="1">
    <location>
        <begin position="20"/>
        <end position="43"/>
    </location>
</feature>
<dbReference type="InterPro" id="IPR006938">
    <property type="entry name" value="DUF624"/>
</dbReference>
<accession>A0A9J6RDB1</accession>
<organism evidence="2 3">
    <name type="scientific">Natronobacillus azotifigens</name>
    <dbReference type="NCBI Taxonomy" id="472978"/>
    <lineage>
        <taxon>Bacteria</taxon>
        <taxon>Bacillati</taxon>
        <taxon>Bacillota</taxon>
        <taxon>Bacilli</taxon>
        <taxon>Bacillales</taxon>
        <taxon>Bacillaceae</taxon>
        <taxon>Natronobacillus</taxon>
    </lineage>
</organism>
<dbReference type="RefSeq" id="WP_268780479.1">
    <property type="nucleotide sequence ID" value="NZ_JAPRAT010000021.1"/>
</dbReference>
<dbReference type="EMBL" id="JAPRAT010000021">
    <property type="protein sequence ID" value="MCZ0703714.1"/>
    <property type="molecule type" value="Genomic_DNA"/>
</dbReference>
<keyword evidence="1" id="KW-0472">Membrane</keyword>
<sequence>MNSIFFRATEWITRLVQLNILWLAFSLSGFIVFTFFPATVAMFSTIRQWLRGETDKPIAKTYWSYFKKDFLKAHGYGIVISFLGLVAYAHLIFMANNSEAPMLFLHIPFYLFLLFTFLTILYLFPVYVHYKIGFFAVIKQAFSIMIIHPLQTLFMIIGIVVTVVVMQYIPGTMFFFGGSFIALLVMGTAYQVFLDIEKKKSTITE</sequence>
<evidence type="ECO:0000256" key="1">
    <source>
        <dbReference type="SAM" id="Phobius"/>
    </source>
</evidence>
<feature type="transmembrane region" description="Helical" evidence="1">
    <location>
        <begin position="142"/>
        <end position="168"/>
    </location>
</feature>
<proteinExistence type="predicted"/>
<keyword evidence="3" id="KW-1185">Reference proteome</keyword>
<name>A0A9J6RDB1_9BACI</name>
<dbReference type="AlphaFoldDB" id="A0A9J6RDB1"/>
<comment type="caution">
    <text evidence="2">The sequence shown here is derived from an EMBL/GenBank/DDBJ whole genome shotgun (WGS) entry which is preliminary data.</text>
</comment>